<dbReference type="EMBL" id="JBDLBR010000002">
    <property type="protein sequence ID" value="MEN7536967.1"/>
    <property type="molecule type" value="Genomic_DNA"/>
</dbReference>
<evidence type="ECO:0000256" key="1">
    <source>
        <dbReference type="SAM" id="MobiDB-lite"/>
    </source>
</evidence>
<evidence type="ECO:0000313" key="2">
    <source>
        <dbReference type="EMBL" id="MEN7536967.1"/>
    </source>
</evidence>
<dbReference type="Proteomes" id="UP001484535">
    <property type="component" value="Unassembled WGS sequence"/>
</dbReference>
<feature type="region of interest" description="Disordered" evidence="1">
    <location>
        <begin position="1"/>
        <end position="30"/>
    </location>
</feature>
<sequence>MSIAPIAPNPDQPGTGAWESEGGSLKPDTPAALPEGIIAVTSVHYRVGQYSYARLEDALAEHRRHHT</sequence>
<accession>A0ABV0CVT1</accession>
<organism evidence="2 3">
    <name type="scientific">Aurantiacibacter flavus</name>
    <dbReference type="NCBI Taxonomy" id="3145232"/>
    <lineage>
        <taxon>Bacteria</taxon>
        <taxon>Pseudomonadati</taxon>
        <taxon>Pseudomonadota</taxon>
        <taxon>Alphaproteobacteria</taxon>
        <taxon>Sphingomonadales</taxon>
        <taxon>Erythrobacteraceae</taxon>
        <taxon>Aurantiacibacter</taxon>
    </lineage>
</organism>
<protein>
    <submittedName>
        <fullName evidence="2">Uncharacterized protein</fullName>
    </submittedName>
</protein>
<reference evidence="2 3" key="1">
    <citation type="submission" date="2024-05" db="EMBL/GenBank/DDBJ databases">
        <authorList>
            <person name="Park S."/>
        </authorList>
    </citation>
    <scope>NUCLEOTIDE SEQUENCE [LARGE SCALE GENOMIC DNA]</scope>
    <source>
        <strain evidence="2 3">DGU5</strain>
    </source>
</reference>
<keyword evidence="3" id="KW-1185">Reference proteome</keyword>
<gene>
    <name evidence="2" type="ORF">ABDJ38_07255</name>
</gene>
<evidence type="ECO:0000313" key="3">
    <source>
        <dbReference type="Proteomes" id="UP001484535"/>
    </source>
</evidence>
<dbReference type="RefSeq" id="WP_346784416.1">
    <property type="nucleotide sequence ID" value="NZ_JBDLBR010000002.1"/>
</dbReference>
<proteinExistence type="predicted"/>
<comment type="caution">
    <text evidence="2">The sequence shown here is derived from an EMBL/GenBank/DDBJ whole genome shotgun (WGS) entry which is preliminary data.</text>
</comment>
<name>A0ABV0CVT1_9SPHN</name>